<dbReference type="FunCoup" id="B4J3U6">
    <property type="interactions" value="18"/>
</dbReference>
<reference evidence="1 2" key="1">
    <citation type="journal article" date="2007" name="Nature">
        <title>Evolution of genes and genomes on the Drosophila phylogeny.</title>
        <authorList>
            <consortium name="Drosophila 12 Genomes Consortium"/>
            <person name="Clark A.G."/>
            <person name="Eisen M.B."/>
            <person name="Smith D.R."/>
            <person name="Bergman C.M."/>
            <person name="Oliver B."/>
            <person name="Markow T.A."/>
            <person name="Kaufman T.C."/>
            <person name="Kellis M."/>
            <person name="Gelbart W."/>
            <person name="Iyer V.N."/>
            <person name="Pollard D.A."/>
            <person name="Sackton T.B."/>
            <person name="Larracuente A.M."/>
            <person name="Singh N.D."/>
            <person name="Abad J.P."/>
            <person name="Abt D.N."/>
            <person name="Adryan B."/>
            <person name="Aguade M."/>
            <person name="Akashi H."/>
            <person name="Anderson W.W."/>
            <person name="Aquadro C.F."/>
            <person name="Ardell D.H."/>
            <person name="Arguello R."/>
            <person name="Artieri C.G."/>
            <person name="Barbash D.A."/>
            <person name="Barker D."/>
            <person name="Barsanti P."/>
            <person name="Batterham P."/>
            <person name="Batzoglou S."/>
            <person name="Begun D."/>
            <person name="Bhutkar A."/>
            <person name="Blanco E."/>
            <person name="Bosak S.A."/>
            <person name="Bradley R.K."/>
            <person name="Brand A.D."/>
            <person name="Brent M.R."/>
            <person name="Brooks A.N."/>
            <person name="Brown R.H."/>
            <person name="Butlin R.K."/>
            <person name="Caggese C."/>
            <person name="Calvi B.R."/>
            <person name="Bernardo de Carvalho A."/>
            <person name="Caspi A."/>
            <person name="Castrezana S."/>
            <person name="Celniker S.E."/>
            <person name="Chang J.L."/>
            <person name="Chapple C."/>
            <person name="Chatterji S."/>
            <person name="Chinwalla A."/>
            <person name="Civetta A."/>
            <person name="Clifton S.W."/>
            <person name="Comeron J.M."/>
            <person name="Costello J.C."/>
            <person name="Coyne J.A."/>
            <person name="Daub J."/>
            <person name="David R.G."/>
            <person name="Delcher A.L."/>
            <person name="Delehaunty K."/>
            <person name="Do C.B."/>
            <person name="Ebling H."/>
            <person name="Edwards K."/>
            <person name="Eickbush T."/>
            <person name="Evans J.D."/>
            <person name="Filipski A."/>
            <person name="Findeiss S."/>
            <person name="Freyhult E."/>
            <person name="Fulton L."/>
            <person name="Fulton R."/>
            <person name="Garcia A.C."/>
            <person name="Gardiner A."/>
            <person name="Garfield D.A."/>
            <person name="Garvin B.E."/>
            <person name="Gibson G."/>
            <person name="Gilbert D."/>
            <person name="Gnerre S."/>
            <person name="Godfrey J."/>
            <person name="Good R."/>
            <person name="Gotea V."/>
            <person name="Gravely B."/>
            <person name="Greenberg A.J."/>
            <person name="Griffiths-Jones S."/>
            <person name="Gross S."/>
            <person name="Guigo R."/>
            <person name="Gustafson E.A."/>
            <person name="Haerty W."/>
            <person name="Hahn M.W."/>
            <person name="Halligan D.L."/>
            <person name="Halpern A.L."/>
            <person name="Halter G.M."/>
            <person name="Han M.V."/>
            <person name="Heger A."/>
            <person name="Hillier L."/>
            <person name="Hinrichs A.S."/>
            <person name="Holmes I."/>
            <person name="Hoskins R.A."/>
            <person name="Hubisz M.J."/>
            <person name="Hultmark D."/>
            <person name="Huntley M.A."/>
            <person name="Jaffe D.B."/>
            <person name="Jagadeeshan S."/>
            <person name="Jeck W.R."/>
            <person name="Johnson J."/>
            <person name="Jones C.D."/>
            <person name="Jordan W.C."/>
            <person name="Karpen G.H."/>
            <person name="Kataoka E."/>
            <person name="Keightley P.D."/>
            <person name="Kheradpour P."/>
            <person name="Kirkness E.F."/>
            <person name="Koerich L.B."/>
            <person name="Kristiansen K."/>
            <person name="Kudrna D."/>
            <person name="Kulathinal R.J."/>
            <person name="Kumar S."/>
            <person name="Kwok R."/>
            <person name="Lander E."/>
            <person name="Langley C.H."/>
            <person name="Lapoint R."/>
            <person name="Lazzaro B.P."/>
            <person name="Lee S.J."/>
            <person name="Levesque L."/>
            <person name="Li R."/>
            <person name="Lin C.F."/>
            <person name="Lin M.F."/>
            <person name="Lindblad-Toh K."/>
            <person name="Llopart A."/>
            <person name="Long M."/>
            <person name="Low L."/>
            <person name="Lozovsky E."/>
            <person name="Lu J."/>
            <person name="Luo M."/>
            <person name="Machado C.A."/>
            <person name="Makalowski W."/>
            <person name="Marzo M."/>
            <person name="Matsuda M."/>
            <person name="Matzkin L."/>
            <person name="McAllister B."/>
            <person name="McBride C.S."/>
            <person name="McKernan B."/>
            <person name="McKernan K."/>
            <person name="Mendez-Lago M."/>
            <person name="Minx P."/>
            <person name="Mollenhauer M.U."/>
            <person name="Montooth K."/>
            <person name="Mount S.M."/>
            <person name="Mu X."/>
            <person name="Myers E."/>
            <person name="Negre B."/>
            <person name="Newfeld S."/>
            <person name="Nielsen R."/>
            <person name="Noor M.A."/>
            <person name="O'Grady P."/>
            <person name="Pachter L."/>
            <person name="Papaceit M."/>
            <person name="Parisi M.J."/>
            <person name="Parisi M."/>
            <person name="Parts L."/>
            <person name="Pedersen J.S."/>
            <person name="Pesole G."/>
            <person name="Phillippy A.M."/>
            <person name="Ponting C.P."/>
            <person name="Pop M."/>
            <person name="Porcelli D."/>
            <person name="Powell J.R."/>
            <person name="Prohaska S."/>
            <person name="Pruitt K."/>
            <person name="Puig M."/>
            <person name="Quesneville H."/>
            <person name="Ram K.R."/>
            <person name="Rand D."/>
            <person name="Rasmussen M.D."/>
            <person name="Reed L.K."/>
            <person name="Reenan R."/>
            <person name="Reily A."/>
            <person name="Remington K.A."/>
            <person name="Rieger T.T."/>
            <person name="Ritchie M.G."/>
            <person name="Robin C."/>
            <person name="Rogers Y.H."/>
            <person name="Rohde C."/>
            <person name="Rozas J."/>
            <person name="Rubenfield M.J."/>
            <person name="Ruiz A."/>
            <person name="Russo S."/>
            <person name="Salzberg S.L."/>
            <person name="Sanchez-Gracia A."/>
            <person name="Saranga D.J."/>
            <person name="Sato H."/>
            <person name="Schaeffer S.W."/>
            <person name="Schatz M.C."/>
            <person name="Schlenke T."/>
            <person name="Schwartz R."/>
            <person name="Segarra C."/>
            <person name="Singh R.S."/>
            <person name="Sirot L."/>
            <person name="Sirota M."/>
            <person name="Sisneros N.B."/>
            <person name="Smith C.D."/>
            <person name="Smith T.F."/>
            <person name="Spieth J."/>
            <person name="Stage D.E."/>
            <person name="Stark A."/>
            <person name="Stephan W."/>
            <person name="Strausberg R.L."/>
            <person name="Strempel S."/>
            <person name="Sturgill D."/>
            <person name="Sutton G."/>
            <person name="Sutton G.G."/>
            <person name="Tao W."/>
            <person name="Teichmann S."/>
            <person name="Tobari Y.N."/>
            <person name="Tomimura Y."/>
            <person name="Tsolas J.M."/>
            <person name="Valente V.L."/>
            <person name="Venter E."/>
            <person name="Venter J.C."/>
            <person name="Vicario S."/>
            <person name="Vieira F.G."/>
            <person name="Vilella A.J."/>
            <person name="Villasante A."/>
            <person name="Walenz B."/>
            <person name="Wang J."/>
            <person name="Wasserman M."/>
            <person name="Watts T."/>
            <person name="Wilson D."/>
            <person name="Wilson R.K."/>
            <person name="Wing R.A."/>
            <person name="Wolfner M.F."/>
            <person name="Wong A."/>
            <person name="Wong G.K."/>
            <person name="Wu C.I."/>
            <person name="Wu G."/>
            <person name="Yamamoto D."/>
            <person name="Yang H.P."/>
            <person name="Yang S.P."/>
            <person name="Yorke J.A."/>
            <person name="Yoshida K."/>
            <person name="Zdobnov E."/>
            <person name="Zhang P."/>
            <person name="Zhang Y."/>
            <person name="Zimin A.V."/>
            <person name="Baldwin J."/>
            <person name="Abdouelleil A."/>
            <person name="Abdulkadir J."/>
            <person name="Abebe A."/>
            <person name="Abera B."/>
            <person name="Abreu J."/>
            <person name="Acer S.C."/>
            <person name="Aftuck L."/>
            <person name="Alexander A."/>
            <person name="An P."/>
            <person name="Anderson E."/>
            <person name="Anderson S."/>
            <person name="Arachi H."/>
            <person name="Azer M."/>
            <person name="Bachantsang P."/>
            <person name="Barry A."/>
            <person name="Bayul T."/>
            <person name="Berlin A."/>
            <person name="Bessette D."/>
            <person name="Bloom T."/>
            <person name="Blye J."/>
            <person name="Boguslavskiy L."/>
            <person name="Bonnet C."/>
            <person name="Boukhgalter B."/>
            <person name="Bourzgui I."/>
            <person name="Brown A."/>
            <person name="Cahill P."/>
            <person name="Channer S."/>
            <person name="Cheshatsang Y."/>
            <person name="Chuda L."/>
            <person name="Citroen M."/>
            <person name="Collymore A."/>
            <person name="Cooke P."/>
            <person name="Costello M."/>
            <person name="D'Aco K."/>
            <person name="Daza R."/>
            <person name="De Haan G."/>
            <person name="DeGray S."/>
            <person name="DeMaso C."/>
            <person name="Dhargay N."/>
            <person name="Dooley K."/>
            <person name="Dooley E."/>
            <person name="Doricent M."/>
            <person name="Dorje P."/>
            <person name="Dorjee K."/>
            <person name="Dupes A."/>
            <person name="Elong R."/>
            <person name="Falk J."/>
            <person name="Farina A."/>
            <person name="Faro S."/>
            <person name="Ferguson D."/>
            <person name="Fisher S."/>
            <person name="Foley C.D."/>
            <person name="Franke A."/>
            <person name="Friedrich D."/>
            <person name="Gadbois L."/>
            <person name="Gearin G."/>
            <person name="Gearin C.R."/>
            <person name="Giannoukos G."/>
            <person name="Goode T."/>
            <person name="Graham J."/>
            <person name="Grandbois E."/>
            <person name="Grewal S."/>
            <person name="Gyaltsen K."/>
            <person name="Hafez N."/>
            <person name="Hagos B."/>
            <person name="Hall J."/>
            <person name="Henson C."/>
            <person name="Hollinger A."/>
            <person name="Honan T."/>
            <person name="Huard M.D."/>
            <person name="Hughes L."/>
            <person name="Hurhula B."/>
            <person name="Husby M.E."/>
            <person name="Kamat A."/>
            <person name="Kanga B."/>
            <person name="Kashin S."/>
            <person name="Khazanovich D."/>
            <person name="Kisner P."/>
            <person name="Lance K."/>
            <person name="Lara M."/>
            <person name="Lee W."/>
            <person name="Lennon N."/>
            <person name="Letendre F."/>
            <person name="LeVine R."/>
            <person name="Lipovsky A."/>
            <person name="Liu X."/>
            <person name="Liu J."/>
            <person name="Liu S."/>
            <person name="Lokyitsang T."/>
            <person name="Lokyitsang Y."/>
            <person name="Lubonja R."/>
            <person name="Lui A."/>
            <person name="MacDonald P."/>
            <person name="Magnisalis V."/>
            <person name="Maru K."/>
            <person name="Matthews C."/>
            <person name="McCusker W."/>
            <person name="McDonough S."/>
            <person name="Mehta T."/>
            <person name="Meldrim J."/>
            <person name="Meneus L."/>
            <person name="Mihai O."/>
            <person name="Mihalev A."/>
            <person name="Mihova T."/>
            <person name="Mittelman R."/>
            <person name="Mlenga V."/>
            <person name="Montmayeur A."/>
            <person name="Mulrain L."/>
            <person name="Navidi A."/>
            <person name="Naylor J."/>
            <person name="Negash T."/>
            <person name="Nguyen T."/>
            <person name="Nguyen N."/>
            <person name="Nicol R."/>
            <person name="Norbu C."/>
            <person name="Norbu N."/>
            <person name="Novod N."/>
            <person name="O'Neill B."/>
            <person name="Osman S."/>
            <person name="Markiewicz E."/>
            <person name="Oyono O.L."/>
            <person name="Patti C."/>
            <person name="Phunkhang P."/>
            <person name="Pierre F."/>
            <person name="Priest M."/>
            <person name="Raghuraman S."/>
            <person name="Rege F."/>
            <person name="Reyes R."/>
            <person name="Rise C."/>
            <person name="Rogov P."/>
            <person name="Ross K."/>
            <person name="Ryan E."/>
            <person name="Settipalli S."/>
            <person name="Shea T."/>
            <person name="Sherpa N."/>
            <person name="Shi L."/>
            <person name="Shih D."/>
            <person name="Sparrow T."/>
            <person name="Spaulding J."/>
            <person name="Stalker J."/>
            <person name="Stange-Thomann N."/>
            <person name="Stavropoulos S."/>
            <person name="Stone C."/>
            <person name="Strader C."/>
            <person name="Tesfaye S."/>
            <person name="Thomson T."/>
            <person name="Thoulutsang Y."/>
            <person name="Thoulutsang D."/>
            <person name="Topham K."/>
            <person name="Topping I."/>
            <person name="Tsamla T."/>
            <person name="Vassiliev H."/>
            <person name="Vo A."/>
            <person name="Wangchuk T."/>
            <person name="Wangdi T."/>
            <person name="Weiand M."/>
            <person name="Wilkinson J."/>
            <person name="Wilson A."/>
            <person name="Yadav S."/>
            <person name="Young G."/>
            <person name="Yu Q."/>
            <person name="Zembek L."/>
            <person name="Zhong D."/>
            <person name="Zimmer A."/>
            <person name="Zwirko Z."/>
            <person name="Jaffe D.B."/>
            <person name="Alvarez P."/>
            <person name="Brockman W."/>
            <person name="Butler J."/>
            <person name="Chin C."/>
            <person name="Gnerre S."/>
            <person name="Grabherr M."/>
            <person name="Kleber M."/>
            <person name="Mauceli E."/>
            <person name="MacCallum I."/>
        </authorList>
    </citation>
    <scope>NUCLEOTIDE SEQUENCE [LARGE SCALE GENOMIC DNA]</scope>
    <source>
        <strain evidence="2">Tucson 15287-2541.00</strain>
    </source>
</reference>
<gene>
    <name evidence="1" type="primary">Dgri\GH21484</name>
    <name evidence="1" type="ORF">Dgri_GH21484</name>
</gene>
<sequence>MELTPTEHHKRLEYCTTRLQYRQGRELKAVKVYTVASESRHLLVFGVPKVNLHNDIKSKMQCFGKLRSCTCVTTELAGKMELEAFTDVFAVQFDRLEQARRAKRQLDAKQFYGGILHISYAPERETFQELREKFLQRRKEIDYRLQHNKMEQPTSKRKTKTTE</sequence>
<dbReference type="InterPro" id="IPR012677">
    <property type="entry name" value="Nucleotide-bd_a/b_plait_sf"/>
</dbReference>
<dbReference type="FunFam" id="3.30.70.330:FF:001817">
    <property type="match status" value="1"/>
</dbReference>
<evidence type="ECO:0000313" key="1">
    <source>
        <dbReference type="EMBL" id="EDW01529.1"/>
    </source>
</evidence>
<organism evidence="2">
    <name type="scientific">Drosophila grimshawi</name>
    <name type="common">Hawaiian fruit fly</name>
    <name type="synonym">Idiomyia grimshawi</name>
    <dbReference type="NCBI Taxonomy" id="7222"/>
    <lineage>
        <taxon>Eukaryota</taxon>
        <taxon>Metazoa</taxon>
        <taxon>Ecdysozoa</taxon>
        <taxon>Arthropoda</taxon>
        <taxon>Hexapoda</taxon>
        <taxon>Insecta</taxon>
        <taxon>Pterygota</taxon>
        <taxon>Neoptera</taxon>
        <taxon>Endopterygota</taxon>
        <taxon>Diptera</taxon>
        <taxon>Brachycera</taxon>
        <taxon>Muscomorpha</taxon>
        <taxon>Ephydroidea</taxon>
        <taxon>Drosophilidae</taxon>
        <taxon>Drosophila</taxon>
        <taxon>Hawaiian Drosophila</taxon>
    </lineage>
</organism>
<dbReference type="HOGENOM" id="CLU_124051_0_0_1"/>
<dbReference type="GO" id="GO:0003676">
    <property type="term" value="F:nucleic acid binding"/>
    <property type="evidence" value="ECO:0007669"/>
    <property type="project" value="InterPro"/>
</dbReference>
<dbReference type="InParanoid" id="B4J3U6"/>
<dbReference type="SUPFAM" id="SSF54928">
    <property type="entry name" value="RNA-binding domain, RBD"/>
    <property type="match status" value="1"/>
</dbReference>
<dbReference type="eggNOG" id="ENOG502QSNB">
    <property type="taxonomic scope" value="Eukaryota"/>
</dbReference>
<dbReference type="KEGG" id="dgr:6559996"/>
<dbReference type="Gene3D" id="3.30.70.330">
    <property type="match status" value="1"/>
</dbReference>
<dbReference type="AlphaFoldDB" id="B4J3U6"/>
<keyword evidence="2" id="KW-1185">Reference proteome</keyword>
<dbReference type="OrthoDB" id="78358at2759"/>
<evidence type="ECO:0000313" key="2">
    <source>
        <dbReference type="Proteomes" id="UP000001070"/>
    </source>
</evidence>
<dbReference type="STRING" id="7222.B4J3U6"/>
<dbReference type="InterPro" id="IPR035979">
    <property type="entry name" value="RBD_domain_sf"/>
</dbReference>
<name>B4J3U6_DROGR</name>
<dbReference type="InterPro" id="IPR039599">
    <property type="entry name" value="RBM48"/>
</dbReference>
<protein>
    <submittedName>
        <fullName evidence="1">GH21484</fullName>
    </submittedName>
</protein>
<dbReference type="EMBL" id="CH916367">
    <property type="protein sequence ID" value="EDW01529.1"/>
    <property type="molecule type" value="Genomic_DNA"/>
</dbReference>
<proteinExistence type="predicted"/>
<dbReference type="GO" id="GO:0005654">
    <property type="term" value="C:nucleoplasm"/>
    <property type="evidence" value="ECO:0007669"/>
    <property type="project" value="TreeGrafter"/>
</dbReference>
<dbReference type="PhylomeDB" id="B4J3U6"/>
<dbReference type="PANTHER" id="PTHR20957">
    <property type="entry name" value="RNA-BINDING PROTEIN 48"/>
    <property type="match status" value="1"/>
</dbReference>
<accession>B4J3U6</accession>
<dbReference type="OMA" id="PYRQGRE"/>
<dbReference type="PANTHER" id="PTHR20957:SF0">
    <property type="entry name" value="RNA-BINDING PROTEIN 48"/>
    <property type="match status" value="1"/>
</dbReference>
<dbReference type="Proteomes" id="UP000001070">
    <property type="component" value="Unassembled WGS sequence"/>
</dbReference>